<dbReference type="RefSeq" id="WP_240575807.1">
    <property type="nucleotide sequence ID" value="NZ_JAKVQD010000267.1"/>
</dbReference>
<dbReference type="Proteomes" id="UP001156141">
    <property type="component" value="Unassembled WGS sequence"/>
</dbReference>
<gene>
    <name evidence="2" type="ORF">MKW35_17210</name>
</gene>
<feature type="non-terminal residue" evidence="2">
    <location>
        <position position="85"/>
    </location>
</feature>
<feature type="transmembrane region" description="Helical" evidence="1">
    <location>
        <begin position="61"/>
        <end position="80"/>
    </location>
</feature>
<name>A0ABS9RN45_9FLAO</name>
<keyword evidence="3" id="KW-1185">Reference proteome</keyword>
<organism evidence="2 3">
    <name type="scientific">Aestuariibaculum lutulentum</name>
    <dbReference type="NCBI Taxonomy" id="2920935"/>
    <lineage>
        <taxon>Bacteria</taxon>
        <taxon>Pseudomonadati</taxon>
        <taxon>Bacteroidota</taxon>
        <taxon>Flavobacteriia</taxon>
        <taxon>Flavobacteriales</taxon>
        <taxon>Flavobacteriaceae</taxon>
    </lineage>
</organism>
<feature type="transmembrane region" description="Helical" evidence="1">
    <location>
        <begin position="32"/>
        <end position="54"/>
    </location>
</feature>
<proteinExistence type="predicted"/>
<keyword evidence="1" id="KW-0812">Transmembrane</keyword>
<dbReference type="EMBL" id="JAKVQD010000267">
    <property type="protein sequence ID" value="MCH4554363.1"/>
    <property type="molecule type" value="Genomic_DNA"/>
</dbReference>
<feature type="non-terminal residue" evidence="2">
    <location>
        <position position="1"/>
    </location>
</feature>
<sequence length="85" mass="9520">RIPSYFLFFGLECVFKTPVVYEHTLELGAGPVFAVLGTLFVVVSSTSFHIFTSLVYAKARWIYAAIFYCTVIHSAVNTTMDYLPA</sequence>
<keyword evidence="1" id="KW-0472">Membrane</keyword>
<comment type="caution">
    <text evidence="2">The sequence shown here is derived from an EMBL/GenBank/DDBJ whole genome shotgun (WGS) entry which is preliminary data.</text>
</comment>
<reference evidence="2" key="1">
    <citation type="submission" date="2022-02" db="EMBL/GenBank/DDBJ databases">
        <title>Aestuariibaculum sp., a marine bacterium isolated from sediment in Guangxi.</title>
        <authorList>
            <person name="Ying J."/>
        </authorList>
    </citation>
    <scope>NUCLEOTIDE SEQUENCE</scope>
    <source>
        <strain evidence="2">L182</strain>
    </source>
</reference>
<keyword evidence="1" id="KW-1133">Transmembrane helix</keyword>
<protein>
    <recommendedName>
        <fullName evidence="4">PrsW family intramembrane metalloprotease</fullName>
    </recommendedName>
</protein>
<evidence type="ECO:0000313" key="3">
    <source>
        <dbReference type="Proteomes" id="UP001156141"/>
    </source>
</evidence>
<accession>A0ABS9RN45</accession>
<evidence type="ECO:0000256" key="1">
    <source>
        <dbReference type="SAM" id="Phobius"/>
    </source>
</evidence>
<evidence type="ECO:0008006" key="4">
    <source>
        <dbReference type="Google" id="ProtNLM"/>
    </source>
</evidence>
<evidence type="ECO:0000313" key="2">
    <source>
        <dbReference type="EMBL" id="MCH4554363.1"/>
    </source>
</evidence>